<keyword evidence="2" id="KW-1185">Reference proteome</keyword>
<gene>
    <name evidence="1" type="ORF">POPTR_001G073166v4</name>
</gene>
<name>A0ACC0THD0_POPTR</name>
<comment type="caution">
    <text evidence="1">The sequence shown here is derived from an EMBL/GenBank/DDBJ whole genome shotgun (WGS) entry which is preliminary data.</text>
</comment>
<proteinExistence type="predicted"/>
<reference evidence="1 2" key="1">
    <citation type="journal article" date="2006" name="Science">
        <title>The genome of black cottonwood, Populus trichocarpa (Torr. &amp; Gray).</title>
        <authorList>
            <person name="Tuskan G.A."/>
            <person name="Difazio S."/>
            <person name="Jansson S."/>
            <person name="Bohlmann J."/>
            <person name="Grigoriev I."/>
            <person name="Hellsten U."/>
            <person name="Putnam N."/>
            <person name="Ralph S."/>
            <person name="Rombauts S."/>
            <person name="Salamov A."/>
            <person name="Schein J."/>
            <person name="Sterck L."/>
            <person name="Aerts A."/>
            <person name="Bhalerao R.R."/>
            <person name="Bhalerao R.P."/>
            <person name="Blaudez D."/>
            <person name="Boerjan W."/>
            <person name="Brun A."/>
            <person name="Brunner A."/>
            <person name="Busov V."/>
            <person name="Campbell M."/>
            <person name="Carlson J."/>
            <person name="Chalot M."/>
            <person name="Chapman J."/>
            <person name="Chen G.L."/>
            <person name="Cooper D."/>
            <person name="Coutinho P.M."/>
            <person name="Couturier J."/>
            <person name="Covert S."/>
            <person name="Cronk Q."/>
            <person name="Cunningham R."/>
            <person name="Davis J."/>
            <person name="Degroeve S."/>
            <person name="Dejardin A."/>
            <person name="Depamphilis C."/>
            <person name="Detter J."/>
            <person name="Dirks B."/>
            <person name="Dubchak I."/>
            <person name="Duplessis S."/>
            <person name="Ehlting J."/>
            <person name="Ellis B."/>
            <person name="Gendler K."/>
            <person name="Goodstein D."/>
            <person name="Gribskov M."/>
            <person name="Grimwood J."/>
            <person name="Groover A."/>
            <person name="Gunter L."/>
            <person name="Hamberger B."/>
            <person name="Heinze B."/>
            <person name="Helariutta Y."/>
            <person name="Henrissat B."/>
            <person name="Holligan D."/>
            <person name="Holt R."/>
            <person name="Huang W."/>
            <person name="Islam-Faridi N."/>
            <person name="Jones S."/>
            <person name="Jones-Rhoades M."/>
            <person name="Jorgensen R."/>
            <person name="Joshi C."/>
            <person name="Kangasjarvi J."/>
            <person name="Karlsson J."/>
            <person name="Kelleher C."/>
            <person name="Kirkpatrick R."/>
            <person name="Kirst M."/>
            <person name="Kohler A."/>
            <person name="Kalluri U."/>
            <person name="Larimer F."/>
            <person name="Leebens-Mack J."/>
            <person name="Leple J.C."/>
            <person name="Locascio P."/>
            <person name="Lou Y."/>
            <person name="Lucas S."/>
            <person name="Martin F."/>
            <person name="Montanini B."/>
            <person name="Napoli C."/>
            <person name="Nelson D.R."/>
            <person name="Nelson C."/>
            <person name="Nieminen K."/>
            <person name="Nilsson O."/>
            <person name="Pereda V."/>
            <person name="Peter G."/>
            <person name="Philippe R."/>
            <person name="Pilate G."/>
            <person name="Poliakov A."/>
            <person name="Razumovskaya J."/>
            <person name="Richardson P."/>
            <person name="Rinaldi C."/>
            <person name="Ritland K."/>
            <person name="Rouze P."/>
            <person name="Ryaboy D."/>
            <person name="Schmutz J."/>
            <person name="Schrader J."/>
            <person name="Segerman B."/>
            <person name="Shin H."/>
            <person name="Siddiqui A."/>
            <person name="Sterky F."/>
            <person name="Terry A."/>
            <person name="Tsai C.J."/>
            <person name="Uberbacher E."/>
            <person name="Unneberg P."/>
            <person name="Vahala J."/>
            <person name="Wall K."/>
            <person name="Wessler S."/>
            <person name="Yang G."/>
            <person name="Yin T."/>
            <person name="Douglas C."/>
            <person name="Marra M."/>
            <person name="Sandberg G."/>
            <person name="Van de Peer Y."/>
            <person name="Rokhsar D."/>
        </authorList>
    </citation>
    <scope>NUCLEOTIDE SEQUENCE [LARGE SCALE GENOMIC DNA]</scope>
    <source>
        <strain evidence="2">cv. Nisqually</strain>
    </source>
</reference>
<evidence type="ECO:0000313" key="1">
    <source>
        <dbReference type="EMBL" id="KAI9401037.1"/>
    </source>
</evidence>
<dbReference type="Proteomes" id="UP000006729">
    <property type="component" value="Chromosome 1"/>
</dbReference>
<organism evidence="1 2">
    <name type="scientific">Populus trichocarpa</name>
    <name type="common">Western balsam poplar</name>
    <name type="synonym">Populus balsamifera subsp. trichocarpa</name>
    <dbReference type="NCBI Taxonomy" id="3694"/>
    <lineage>
        <taxon>Eukaryota</taxon>
        <taxon>Viridiplantae</taxon>
        <taxon>Streptophyta</taxon>
        <taxon>Embryophyta</taxon>
        <taxon>Tracheophyta</taxon>
        <taxon>Spermatophyta</taxon>
        <taxon>Magnoliopsida</taxon>
        <taxon>eudicotyledons</taxon>
        <taxon>Gunneridae</taxon>
        <taxon>Pentapetalae</taxon>
        <taxon>rosids</taxon>
        <taxon>fabids</taxon>
        <taxon>Malpighiales</taxon>
        <taxon>Salicaceae</taxon>
        <taxon>Saliceae</taxon>
        <taxon>Populus</taxon>
    </lineage>
</organism>
<accession>A0ACC0THD0</accession>
<evidence type="ECO:0000313" key="2">
    <source>
        <dbReference type="Proteomes" id="UP000006729"/>
    </source>
</evidence>
<dbReference type="EMBL" id="CM009290">
    <property type="protein sequence ID" value="KAI9401037.1"/>
    <property type="molecule type" value="Genomic_DNA"/>
</dbReference>
<sequence length="50" mass="5627">MRCASNDRSMGVVSMFGVAKIVFFKPFTIWVSKKDPAFTTHFQWGGTHAC</sequence>
<protein>
    <submittedName>
        <fullName evidence="1">Uncharacterized protein</fullName>
    </submittedName>
</protein>